<feature type="region of interest" description="Disordered" evidence="1">
    <location>
        <begin position="70"/>
        <end position="89"/>
    </location>
</feature>
<gene>
    <name evidence="2" type="ORF">CANTADRAFT_40740</name>
</gene>
<feature type="region of interest" description="Disordered" evidence="1">
    <location>
        <begin position="1"/>
        <end position="29"/>
    </location>
</feature>
<dbReference type="STRING" id="984487.A0A1E4SGM2"/>
<name>A0A1E4SGM2_9ASCO</name>
<feature type="region of interest" description="Disordered" evidence="1">
    <location>
        <begin position="157"/>
        <end position="188"/>
    </location>
</feature>
<proteinExistence type="predicted"/>
<dbReference type="RefSeq" id="XP_020063783.1">
    <property type="nucleotide sequence ID" value="XM_020208841.2"/>
</dbReference>
<dbReference type="GO" id="GO:0060962">
    <property type="term" value="P:regulation of ribosomal protein gene transcription by RNA polymerase II"/>
    <property type="evidence" value="ECO:0007669"/>
    <property type="project" value="InterPro"/>
</dbReference>
<evidence type="ECO:0000256" key="1">
    <source>
        <dbReference type="SAM" id="MobiDB-lite"/>
    </source>
</evidence>
<dbReference type="Pfam" id="PF10380">
    <property type="entry name" value="CRF1"/>
    <property type="match status" value="1"/>
</dbReference>
<organism evidence="2 3">
    <name type="scientific">Suhomyces tanzawaensis NRRL Y-17324</name>
    <dbReference type="NCBI Taxonomy" id="984487"/>
    <lineage>
        <taxon>Eukaryota</taxon>
        <taxon>Fungi</taxon>
        <taxon>Dikarya</taxon>
        <taxon>Ascomycota</taxon>
        <taxon>Saccharomycotina</taxon>
        <taxon>Pichiomycetes</taxon>
        <taxon>Debaryomycetaceae</taxon>
        <taxon>Suhomyces</taxon>
    </lineage>
</organism>
<protein>
    <submittedName>
        <fullName evidence="2">Uncharacterized protein</fullName>
    </submittedName>
</protein>
<keyword evidence="3" id="KW-1185">Reference proteome</keyword>
<dbReference type="AlphaFoldDB" id="A0A1E4SGM2"/>
<dbReference type="GO" id="GO:0003712">
    <property type="term" value="F:transcription coregulator activity"/>
    <property type="evidence" value="ECO:0007669"/>
    <property type="project" value="InterPro"/>
</dbReference>
<feature type="compositionally biased region" description="Low complexity" evidence="1">
    <location>
        <begin position="14"/>
        <end position="28"/>
    </location>
</feature>
<reference evidence="3" key="1">
    <citation type="submission" date="2016-05" db="EMBL/GenBank/DDBJ databases">
        <title>Comparative genomics of biotechnologically important yeasts.</title>
        <authorList>
            <consortium name="DOE Joint Genome Institute"/>
            <person name="Riley R."/>
            <person name="Haridas S."/>
            <person name="Wolfe K.H."/>
            <person name="Lopes M.R."/>
            <person name="Hittinger C.T."/>
            <person name="Goker M."/>
            <person name="Salamov A."/>
            <person name="Wisecaver J."/>
            <person name="Long T.M."/>
            <person name="Aerts A.L."/>
            <person name="Barry K."/>
            <person name="Choi C."/>
            <person name="Clum A."/>
            <person name="Coughlan A.Y."/>
            <person name="Deshpande S."/>
            <person name="Douglass A.P."/>
            <person name="Hanson S.J."/>
            <person name="Klenk H.-P."/>
            <person name="Labutti K."/>
            <person name="Lapidus A."/>
            <person name="Lindquist E."/>
            <person name="Lipzen A."/>
            <person name="Meier-Kolthoff J.P."/>
            <person name="Ohm R.A."/>
            <person name="Otillar R.P."/>
            <person name="Pangilinan J."/>
            <person name="Peng Y."/>
            <person name="Rokas A."/>
            <person name="Rosa C.A."/>
            <person name="Scheuner C."/>
            <person name="Sibirny A.A."/>
            <person name="Slot J.C."/>
            <person name="Stielow J.B."/>
            <person name="Sun H."/>
            <person name="Kurtzman C.P."/>
            <person name="Blackwell M."/>
            <person name="Grigoriev I.V."/>
            <person name="Jeffries T.W."/>
        </authorList>
    </citation>
    <scope>NUCLEOTIDE SEQUENCE [LARGE SCALE GENOMIC DNA]</scope>
    <source>
        <strain evidence="3">NRRL Y-17324</strain>
    </source>
</reference>
<sequence>ENDYDSGESTDVDLSLPKSSNKSKLGSKMAKEVLSSKTADYRPPVLGTWVAIDSKPFGIIDGLSTRTLNSKQLEPRSKPKKLPGVSVANAGTGTTSDLALGLDELLNISELDDDDENDVRIWRDFNNQKNLVPLGAFRNKSVLQNSIIHAENVTSHYNHTSKSNNDFNKRRRNSSTSSYGSGTIKKENSKLKRRKASIVEAVSEGFRPTKSGLFSEHALADVEEVLGDDNELMALIKGL</sequence>
<dbReference type="GeneID" id="30982977"/>
<evidence type="ECO:0000313" key="3">
    <source>
        <dbReference type="Proteomes" id="UP000094285"/>
    </source>
</evidence>
<dbReference type="PANTHER" id="PTHR28057:SF1">
    <property type="entry name" value="PROTEIN IFH1-RELATED"/>
    <property type="match status" value="1"/>
</dbReference>
<dbReference type="PANTHER" id="PTHR28057">
    <property type="entry name" value="PROTEIN IFH1-RELATED"/>
    <property type="match status" value="1"/>
</dbReference>
<accession>A0A1E4SGM2</accession>
<feature type="compositionally biased region" description="Polar residues" evidence="1">
    <location>
        <begin position="157"/>
        <end position="166"/>
    </location>
</feature>
<evidence type="ECO:0000313" key="2">
    <source>
        <dbReference type="EMBL" id="ODV78661.1"/>
    </source>
</evidence>
<dbReference type="EMBL" id="KV453913">
    <property type="protein sequence ID" value="ODV78661.1"/>
    <property type="molecule type" value="Genomic_DNA"/>
</dbReference>
<feature type="non-terminal residue" evidence="2">
    <location>
        <position position="1"/>
    </location>
</feature>
<feature type="compositionally biased region" description="Acidic residues" evidence="1">
    <location>
        <begin position="1"/>
        <end position="11"/>
    </location>
</feature>
<dbReference type="Proteomes" id="UP000094285">
    <property type="component" value="Unassembled WGS sequence"/>
</dbReference>
<dbReference type="OrthoDB" id="4047468at2759"/>
<feature type="non-terminal residue" evidence="2">
    <location>
        <position position="239"/>
    </location>
</feature>
<dbReference type="InterPro" id="IPR018837">
    <property type="entry name" value="TF_CRF1/IFH1"/>
</dbReference>